<dbReference type="SUPFAM" id="SSF82714">
    <property type="entry name" value="Multidrug efflux transporter AcrB TolC docking domain, DN and DC subdomains"/>
    <property type="match status" value="1"/>
</dbReference>
<feature type="transmembrane region" description="Helical" evidence="1">
    <location>
        <begin position="361"/>
        <end position="382"/>
    </location>
</feature>
<dbReference type="Gene3D" id="3.30.70.1320">
    <property type="entry name" value="Multidrug efflux transporter AcrB pore domain like"/>
    <property type="match status" value="1"/>
</dbReference>
<dbReference type="Gene3D" id="3.30.70.1430">
    <property type="entry name" value="Multidrug efflux transporter AcrB pore domain"/>
    <property type="match status" value="2"/>
</dbReference>
<keyword evidence="1" id="KW-0472">Membrane</keyword>
<protein>
    <submittedName>
        <fullName evidence="2">Efflux RND transporter permease subunit</fullName>
    </submittedName>
</protein>
<dbReference type="Gene3D" id="1.20.1640.10">
    <property type="entry name" value="Multidrug efflux transporter AcrB transmembrane domain"/>
    <property type="match status" value="2"/>
</dbReference>
<dbReference type="SUPFAM" id="SSF82693">
    <property type="entry name" value="Multidrug efflux transporter AcrB pore domain, PN1, PN2, PC1 and PC2 subdomains"/>
    <property type="match status" value="3"/>
</dbReference>
<dbReference type="InterPro" id="IPR027463">
    <property type="entry name" value="AcrB_DN_DC_subdom"/>
</dbReference>
<gene>
    <name evidence="2" type="ORF">OE749_03290</name>
</gene>
<dbReference type="RefSeq" id="WP_263710922.1">
    <property type="nucleotide sequence ID" value="NZ_JAOWKX010000001.1"/>
</dbReference>
<keyword evidence="1" id="KW-0812">Transmembrane</keyword>
<feature type="transmembrane region" description="Helical" evidence="1">
    <location>
        <begin position="906"/>
        <end position="927"/>
    </location>
</feature>
<accession>A0ABT3A5U9</accession>
<dbReference type="PANTHER" id="PTHR32063:SF0">
    <property type="entry name" value="SWARMING MOTILITY PROTEIN SWRC"/>
    <property type="match status" value="1"/>
</dbReference>
<comment type="caution">
    <text evidence="2">The sequence shown here is derived from an EMBL/GenBank/DDBJ whole genome shotgun (WGS) entry which is preliminary data.</text>
</comment>
<dbReference type="InterPro" id="IPR001036">
    <property type="entry name" value="Acrflvin-R"/>
</dbReference>
<sequence>MSSMIYAALMRTRTVLMVFLLLIISGTVTYINIPKESNPDVPIPFIYVSIVHDGISPEDAERMLVKPMERELRAIEGIKEMTATAGEGFASVTLEFIAGFDSNRALADVRDKVTVARAELPSETEEPTIHEVTMAGEQAAITVVLSGAVSERALVTAARELKKQIEGLKSILEVEIGGDREDIVEIIVDPLLMESYGLDQNDIFNLLSRNNRLVPAGTMDTGKGSFAVKVPSVFESVKDVMEQPVKVDGDKVITFGDVATVRRAYKDPSSFARLDGQPSVSLEVKKRPGENIIATVDEVKALVLDAQSSPIWPATMSVTFTGDQTKDVNMMLSDLQNNVSSAVLLVAIVIVAILGVRTAALVGIAIPGSFLTGILIISMFGYTLNMVVLFSLIMAVGMLVDGAIVVTEFADRCMSEGMARREAYAKAAQRMAWPIIASTATTLAAFAPLMFWPGMMGEFMKYLPFTLIAVLSASLLMALIFVPTLGTVFGKARWVSEEDRQQMLQSEEGDITTLKGFTGKYVRMLAVAIQHPWKVLASALIIAFLTITAYANSGLGVEFFPHVDSPGVNINVHTTGDLSIYEKDALMQQVEARVMDMDEVETLYARTGGQDQIGYLRLNLVDWQYRRHSDEVLAEVEERLAHMPGLDIEISPDQDGPQSGKDLQIQLSSRFPELLDEAALKIRGALESHGAFMAISDTAPKPGIEWQLKVNRDDAARFGADATLLGNTVQFITTGLKIGEYRPDDVDDELDIRVRYPEDERYIDQLDRLRVKTQYGLVPVSNFVEREAKPKTDLIRHIDSERVLRVDANMIPGEQLSKVLPELQTMFPELGLDPRVNVAIKGQNEQQEESEVFLMNAFMVALFVMAIILVTQFNSFYQAFLILSAVLFSTVGVFLGLILFQKPFGIVMSGIGVIALAGIVVNNNIVLIDTYNILRKEGCPPFEAILRTGAQRLRPVLMTTVTTILGLMPMVAEVNIDFIKRNIEFGGPSTQWWSQLATAVAGGLAFATLLTLVLTPCLLALKAKKDMRKMSKKDIEQHIDAGTIDAKVVNLNG</sequence>
<dbReference type="SUPFAM" id="SSF82866">
    <property type="entry name" value="Multidrug efflux transporter AcrB transmembrane domain"/>
    <property type="match status" value="2"/>
</dbReference>
<name>A0ABT3A5U9_9ALTE</name>
<dbReference type="Gene3D" id="3.30.2090.10">
    <property type="entry name" value="Multidrug efflux transporter AcrB TolC docking domain, DN and DC subdomains"/>
    <property type="match status" value="2"/>
</dbReference>
<keyword evidence="3" id="KW-1185">Reference proteome</keyword>
<dbReference type="Pfam" id="PF00873">
    <property type="entry name" value="ACR_tran"/>
    <property type="match status" value="1"/>
</dbReference>
<dbReference type="PANTHER" id="PTHR32063">
    <property type="match status" value="1"/>
</dbReference>
<feature type="transmembrane region" description="Helical" evidence="1">
    <location>
        <begin position="431"/>
        <end position="451"/>
    </location>
</feature>
<dbReference type="Proteomes" id="UP001652504">
    <property type="component" value="Unassembled WGS sequence"/>
</dbReference>
<feature type="transmembrane region" description="Helical" evidence="1">
    <location>
        <begin position="533"/>
        <end position="551"/>
    </location>
</feature>
<evidence type="ECO:0000313" key="2">
    <source>
        <dbReference type="EMBL" id="MCV2883726.1"/>
    </source>
</evidence>
<evidence type="ECO:0000313" key="3">
    <source>
        <dbReference type="Proteomes" id="UP001652504"/>
    </source>
</evidence>
<feature type="transmembrane region" description="Helical" evidence="1">
    <location>
        <begin position="339"/>
        <end position="356"/>
    </location>
</feature>
<feature type="transmembrane region" description="Helical" evidence="1">
    <location>
        <begin position="956"/>
        <end position="976"/>
    </location>
</feature>
<feature type="transmembrane region" description="Helical" evidence="1">
    <location>
        <begin position="853"/>
        <end position="873"/>
    </location>
</feature>
<reference evidence="2 3" key="1">
    <citation type="submission" date="2022-10" db="EMBL/GenBank/DDBJ databases">
        <title>Aestuariibacter sp. AA17 isolated from Montipora capitata coral fragment.</title>
        <authorList>
            <person name="Emsley S.A."/>
            <person name="Pfannmuller K.M."/>
            <person name="Loughran R.M."/>
            <person name="Shlafstein M."/>
            <person name="Papke E."/>
            <person name="Saw J.H."/>
            <person name="Ushijima B."/>
            <person name="Videau P."/>
        </authorList>
    </citation>
    <scope>NUCLEOTIDE SEQUENCE [LARGE SCALE GENOMIC DNA]</scope>
    <source>
        <strain evidence="2 3">AA17</strain>
    </source>
</reference>
<organism evidence="2 3">
    <name type="scientific">Fluctibacter corallii</name>
    <dbReference type="NCBI Taxonomy" id="2984329"/>
    <lineage>
        <taxon>Bacteria</taxon>
        <taxon>Pseudomonadati</taxon>
        <taxon>Pseudomonadota</taxon>
        <taxon>Gammaproteobacteria</taxon>
        <taxon>Alteromonadales</taxon>
        <taxon>Alteromonadaceae</taxon>
        <taxon>Fluctibacter</taxon>
    </lineage>
</organism>
<feature type="transmembrane region" description="Helical" evidence="1">
    <location>
        <begin position="880"/>
        <end position="900"/>
    </location>
</feature>
<dbReference type="EMBL" id="JAOWKX010000001">
    <property type="protein sequence ID" value="MCV2883726.1"/>
    <property type="molecule type" value="Genomic_DNA"/>
</dbReference>
<feature type="transmembrane region" description="Helical" evidence="1">
    <location>
        <begin position="388"/>
        <end position="410"/>
    </location>
</feature>
<dbReference type="Gene3D" id="3.30.70.1440">
    <property type="entry name" value="Multidrug efflux transporter AcrB pore domain"/>
    <property type="match status" value="1"/>
</dbReference>
<keyword evidence="1" id="KW-1133">Transmembrane helix</keyword>
<dbReference type="PRINTS" id="PR00702">
    <property type="entry name" value="ACRIFLAVINRP"/>
</dbReference>
<feature type="transmembrane region" description="Helical" evidence="1">
    <location>
        <begin position="463"/>
        <end position="490"/>
    </location>
</feature>
<feature type="transmembrane region" description="Helical" evidence="1">
    <location>
        <begin position="996"/>
        <end position="1021"/>
    </location>
</feature>
<evidence type="ECO:0000256" key="1">
    <source>
        <dbReference type="SAM" id="Phobius"/>
    </source>
</evidence>
<proteinExistence type="predicted"/>